<evidence type="ECO:0000313" key="4">
    <source>
        <dbReference type="Proteomes" id="UP000317369"/>
    </source>
</evidence>
<dbReference type="PANTHER" id="PTHR33542:SF3">
    <property type="entry name" value="SIROHYDROCHLORIN FERROCHELATASE, CHLOROPLASTIC"/>
    <property type="match status" value="1"/>
</dbReference>
<evidence type="ECO:0000313" key="3">
    <source>
        <dbReference type="EMBL" id="QDU35439.1"/>
    </source>
</evidence>
<proteinExistence type="predicted"/>
<dbReference type="AlphaFoldDB" id="A0A517YZ22"/>
<sequence length="164" mass="18227">MKCMNQTPTELNPNDHDLAHTGIIIVDHGSRREASNKMLEAFVEAFAEETEYSIVEPAHMELAEPSIETAFDKCIARGAKKVLVCPYFLLPGKHWHQDIPDLTKAAAKKYPDVSFVVTAPIGLHPMMRDVISSRIEHCLSHIEGAADECESCKGTGRCKLQKPE</sequence>
<dbReference type="KEGG" id="pcor:KS4_35200"/>
<organism evidence="3 4">
    <name type="scientific">Poriferisphaera corsica</name>
    <dbReference type="NCBI Taxonomy" id="2528020"/>
    <lineage>
        <taxon>Bacteria</taxon>
        <taxon>Pseudomonadati</taxon>
        <taxon>Planctomycetota</taxon>
        <taxon>Phycisphaerae</taxon>
        <taxon>Phycisphaerales</taxon>
        <taxon>Phycisphaeraceae</taxon>
        <taxon>Poriferisphaera</taxon>
    </lineage>
</organism>
<dbReference type="CDD" id="cd03416">
    <property type="entry name" value="CbiX_SirB_N"/>
    <property type="match status" value="1"/>
</dbReference>
<keyword evidence="4" id="KW-1185">Reference proteome</keyword>
<evidence type="ECO:0000256" key="2">
    <source>
        <dbReference type="ARBA" id="ARBA00023239"/>
    </source>
</evidence>
<dbReference type="OrthoDB" id="9797895at2"/>
<dbReference type="EMBL" id="CP036425">
    <property type="protein sequence ID" value="QDU35439.1"/>
    <property type="molecule type" value="Genomic_DNA"/>
</dbReference>
<dbReference type="Pfam" id="PF01903">
    <property type="entry name" value="CbiX"/>
    <property type="match status" value="1"/>
</dbReference>
<dbReference type="Proteomes" id="UP000317369">
    <property type="component" value="Chromosome"/>
</dbReference>
<keyword evidence="1" id="KW-0479">Metal-binding</keyword>
<dbReference type="InterPro" id="IPR002762">
    <property type="entry name" value="CbiX-like"/>
</dbReference>
<dbReference type="InterPro" id="IPR050963">
    <property type="entry name" value="Sirohydro_Cobaltochel/CbiX"/>
</dbReference>
<dbReference type="GO" id="GO:0016852">
    <property type="term" value="F:sirohydrochlorin cobaltochelatase activity"/>
    <property type="evidence" value="ECO:0007669"/>
    <property type="project" value="UniProtKB-EC"/>
</dbReference>
<dbReference type="SUPFAM" id="SSF53800">
    <property type="entry name" value="Chelatase"/>
    <property type="match status" value="1"/>
</dbReference>
<reference evidence="3 4" key="1">
    <citation type="submission" date="2019-02" db="EMBL/GenBank/DDBJ databases">
        <title>Deep-cultivation of Planctomycetes and their phenomic and genomic characterization uncovers novel biology.</title>
        <authorList>
            <person name="Wiegand S."/>
            <person name="Jogler M."/>
            <person name="Boedeker C."/>
            <person name="Pinto D."/>
            <person name="Vollmers J."/>
            <person name="Rivas-Marin E."/>
            <person name="Kohn T."/>
            <person name="Peeters S.H."/>
            <person name="Heuer A."/>
            <person name="Rast P."/>
            <person name="Oberbeckmann S."/>
            <person name="Bunk B."/>
            <person name="Jeske O."/>
            <person name="Meyerdierks A."/>
            <person name="Storesund J.E."/>
            <person name="Kallscheuer N."/>
            <person name="Luecker S."/>
            <person name="Lage O.M."/>
            <person name="Pohl T."/>
            <person name="Merkel B.J."/>
            <person name="Hornburger P."/>
            <person name="Mueller R.-W."/>
            <person name="Bruemmer F."/>
            <person name="Labrenz M."/>
            <person name="Spormann A.M."/>
            <person name="Op den Camp H."/>
            <person name="Overmann J."/>
            <person name="Amann R."/>
            <person name="Jetten M.S.M."/>
            <person name="Mascher T."/>
            <person name="Medema M.H."/>
            <person name="Devos D.P."/>
            <person name="Kaster A.-K."/>
            <person name="Ovreas L."/>
            <person name="Rohde M."/>
            <person name="Galperin M.Y."/>
            <person name="Jogler C."/>
        </authorList>
    </citation>
    <scope>NUCLEOTIDE SEQUENCE [LARGE SCALE GENOMIC DNA]</scope>
    <source>
        <strain evidence="3 4">KS4</strain>
    </source>
</reference>
<gene>
    <name evidence="3" type="primary">cbiX_2</name>
    <name evidence="3" type="ORF">KS4_35200</name>
</gene>
<protein>
    <submittedName>
        <fullName evidence="3">Sirohydrochlorin cobaltochelatase</fullName>
        <ecNumber evidence="3">4.99.1.3</ecNumber>
    </submittedName>
</protein>
<dbReference type="GO" id="GO:0046872">
    <property type="term" value="F:metal ion binding"/>
    <property type="evidence" value="ECO:0007669"/>
    <property type="project" value="UniProtKB-KW"/>
</dbReference>
<keyword evidence="2 3" id="KW-0456">Lyase</keyword>
<dbReference type="EC" id="4.99.1.3" evidence="3"/>
<dbReference type="PANTHER" id="PTHR33542">
    <property type="entry name" value="SIROHYDROCHLORIN FERROCHELATASE, CHLOROPLASTIC"/>
    <property type="match status" value="1"/>
</dbReference>
<accession>A0A517YZ22</accession>
<dbReference type="Gene3D" id="3.40.50.1400">
    <property type="match status" value="1"/>
</dbReference>
<evidence type="ECO:0000256" key="1">
    <source>
        <dbReference type="ARBA" id="ARBA00022723"/>
    </source>
</evidence>
<name>A0A517YZ22_9BACT</name>